<feature type="region of interest" description="Disordered" evidence="1">
    <location>
        <begin position="747"/>
        <end position="780"/>
    </location>
</feature>
<feature type="domain" description="CHAT" evidence="2">
    <location>
        <begin position="906"/>
        <end position="1226"/>
    </location>
</feature>
<feature type="region of interest" description="Disordered" evidence="1">
    <location>
        <begin position="537"/>
        <end position="559"/>
    </location>
</feature>
<gene>
    <name evidence="3" type="ORF">ACFP1B_34310</name>
</gene>
<protein>
    <submittedName>
        <fullName evidence="3">CHAT domain-containing protein</fullName>
    </submittedName>
</protein>
<dbReference type="RefSeq" id="WP_344515176.1">
    <property type="nucleotide sequence ID" value="NZ_BAAATU010000032.1"/>
</dbReference>
<dbReference type="Pfam" id="PF12770">
    <property type="entry name" value="CHAT"/>
    <property type="match status" value="1"/>
</dbReference>
<accession>A0ABW1GUC0</accession>
<evidence type="ECO:0000259" key="2">
    <source>
        <dbReference type="Pfam" id="PF12770"/>
    </source>
</evidence>
<comment type="caution">
    <text evidence="3">The sequence shown here is derived from an EMBL/GenBank/DDBJ whole genome shotgun (WGS) entry which is preliminary data.</text>
</comment>
<keyword evidence="4" id="KW-1185">Reference proteome</keyword>
<dbReference type="Proteomes" id="UP001596200">
    <property type="component" value="Unassembled WGS sequence"/>
</dbReference>
<dbReference type="InterPro" id="IPR024983">
    <property type="entry name" value="CHAT_dom"/>
</dbReference>
<sequence>MTEELRARAAAAVRAAGRLIEGGNWKEEARLGSAIDELRSLERELAQHGAEFPDVSVHVALLIGARCHIRHDGTTPDPDERAEALRRLRRVDRLGPLDAPLVVLSRMLLLFLLMPWALPRADGSRTALRNALLDAADGRVLTEALRRDLVEARGVADRIAGAPGDEEFRRRTVSNREIIDQMLAAGSTRSASAHSDGGADRAAVARDGTDAVLSAQDQLLEAVRGMVDLARSCGTARFTRVLVCLIVEFSAGRGGDSTSDDPVLDAEAARLVRRAAAGRAAGADGVRRAADLALTSLRALPPDTPQRARVARLHAYLLLEWETLTGEPADFSEAERPTPEPDDDRADRLADWPIGTAVDPGVLPYLDRHVRDFVAHTGIRERQSAAQRDRLLAYRTGDPGYLDDAAALLREAIDASPDGSWRGVVLQAELVGILEQAAAHGGSFHDADVALATLRELRAALERDGSVPPDAPFALDLALSAAGAELRHARRTGDQGELPRLGEELRGRYAALPPDGDRRGALDERIAELDALLRPARQDGRTSGGALGPARPEAAEPEILSRAIPEFRRDLDDPRVHHDQEYDRRCALGLRMLFDVVRGEGPGELLDEAITELTRARVLITEGRGRAHRVDVLTKLAEAHLTRAARGGPHRAADQRDCVDVFREALGELAADVLLQSGADHGLTAALDGALLSRRLAFIAFRVGRPADAVADLERGRALVLRSAAATRGIPALLDAAGHPGLARRWRAQVPARPVRPTATAAPGAREPQAPDDTPPIPSGLRRKVLKALGAGRGATDGPGTRPLLGATGPAEVSAGLAATDTDALVYLVAGVPTANGRFPGRALILRPGAAPATIALPELLQAGSPPLDRYLEAAAERSRVLTDPEQGPAALAACEGRWQEALGRLCDWAWRAVMGPVLGAVRPVLAARWPLARPPRIVLVPCGPLGVVPWHAARIRGPGEHGHRYACQEAVLSYAPSGAQFLAAAARRRMPLATGPQVLVADPELTLPWAELEAAALRSACYAGALRYGEFFTADGERDAAGTPEDLLAVLPGGAAPASLVHLSCHAVAAPRPTGSELRLAVPSGAGAGAGRLTVADILDASADREPGTAGPLVVLSACETDLSAGHHDEALTLATALVTGGAADVVGSRWAVRDGPTSVMMAVFHHHLTARGLTPPDALRAAQLWMLDPHRVPPPTLDGPLRAEAARPDLHRLHHWAAFTHQGNPTASGG</sequence>
<dbReference type="EMBL" id="JBHSPU010000039">
    <property type="protein sequence ID" value="MFC5918465.1"/>
    <property type="molecule type" value="Genomic_DNA"/>
</dbReference>
<reference evidence="4" key="1">
    <citation type="journal article" date="2019" name="Int. J. Syst. Evol. Microbiol.">
        <title>The Global Catalogue of Microorganisms (GCM) 10K type strain sequencing project: providing services to taxonomists for standard genome sequencing and annotation.</title>
        <authorList>
            <consortium name="The Broad Institute Genomics Platform"/>
            <consortium name="The Broad Institute Genome Sequencing Center for Infectious Disease"/>
            <person name="Wu L."/>
            <person name="Ma J."/>
        </authorList>
    </citation>
    <scope>NUCLEOTIDE SEQUENCE [LARGE SCALE GENOMIC DNA]</scope>
    <source>
        <strain evidence="4">JCM 4147</strain>
    </source>
</reference>
<evidence type="ECO:0000313" key="4">
    <source>
        <dbReference type="Proteomes" id="UP001596200"/>
    </source>
</evidence>
<organism evidence="3 4">
    <name type="scientific">Streptomyces pulveraceus</name>
    <dbReference type="NCBI Taxonomy" id="68258"/>
    <lineage>
        <taxon>Bacteria</taxon>
        <taxon>Bacillati</taxon>
        <taxon>Actinomycetota</taxon>
        <taxon>Actinomycetes</taxon>
        <taxon>Kitasatosporales</taxon>
        <taxon>Streptomycetaceae</taxon>
        <taxon>Streptomyces</taxon>
    </lineage>
</organism>
<feature type="compositionally biased region" description="Low complexity" evidence="1">
    <location>
        <begin position="750"/>
        <end position="763"/>
    </location>
</feature>
<evidence type="ECO:0000256" key="1">
    <source>
        <dbReference type="SAM" id="MobiDB-lite"/>
    </source>
</evidence>
<proteinExistence type="predicted"/>
<name>A0ABW1GUC0_9ACTN</name>
<evidence type="ECO:0000313" key="3">
    <source>
        <dbReference type="EMBL" id="MFC5918465.1"/>
    </source>
</evidence>